<dbReference type="PROSITE" id="PS00840">
    <property type="entry name" value="SUMT_2"/>
    <property type="match status" value="1"/>
</dbReference>
<accession>A0ABS4HWX5</accession>
<dbReference type="Gene3D" id="3.40.1010.10">
    <property type="entry name" value="Cobalt-precorrin-4 Transmethylase, Domain 1"/>
    <property type="match status" value="1"/>
</dbReference>
<dbReference type="Gene3D" id="3.30.950.10">
    <property type="entry name" value="Methyltransferase, Cobalt-precorrin-4 Transmethylase, Domain 2"/>
    <property type="match status" value="1"/>
</dbReference>
<proteinExistence type="inferred from homology"/>
<dbReference type="InterPro" id="IPR014777">
    <property type="entry name" value="4pyrrole_Mease_sub1"/>
</dbReference>
<keyword evidence="5" id="KW-0627">Porphyrin biosynthesis</keyword>
<dbReference type="RefSeq" id="WP_167066329.1">
    <property type="nucleotide sequence ID" value="NZ_JAAOZR010000045.1"/>
</dbReference>
<keyword evidence="9" id="KW-1185">Reference proteome</keyword>
<dbReference type="InterPro" id="IPR035996">
    <property type="entry name" value="4pyrrol_Methylase_sf"/>
</dbReference>
<organism evidence="8 9">
    <name type="scientific">Paenibacillus aceris</name>
    <dbReference type="NCBI Taxonomy" id="869555"/>
    <lineage>
        <taxon>Bacteria</taxon>
        <taxon>Bacillati</taxon>
        <taxon>Bacillota</taxon>
        <taxon>Bacilli</taxon>
        <taxon>Bacillales</taxon>
        <taxon>Paenibacillaceae</taxon>
        <taxon>Paenibacillus</taxon>
    </lineage>
</organism>
<evidence type="ECO:0000259" key="7">
    <source>
        <dbReference type="Pfam" id="PF00590"/>
    </source>
</evidence>
<dbReference type="InterPro" id="IPR014776">
    <property type="entry name" value="4pyrrole_Mease_sub2"/>
</dbReference>
<protein>
    <recommendedName>
        <fullName evidence="1">uroporphyrinogen-III C-methyltransferase</fullName>
        <ecNumber evidence="1">2.1.1.107</ecNumber>
    </recommendedName>
</protein>
<evidence type="ECO:0000256" key="2">
    <source>
        <dbReference type="ARBA" id="ARBA00022603"/>
    </source>
</evidence>
<keyword evidence="2 6" id="KW-0489">Methyltransferase</keyword>
<comment type="caution">
    <text evidence="8">The sequence shown here is derived from an EMBL/GenBank/DDBJ whole genome shotgun (WGS) entry which is preliminary data.</text>
</comment>
<evidence type="ECO:0000313" key="9">
    <source>
        <dbReference type="Proteomes" id="UP001519344"/>
    </source>
</evidence>
<evidence type="ECO:0000256" key="4">
    <source>
        <dbReference type="ARBA" id="ARBA00022691"/>
    </source>
</evidence>
<dbReference type="PANTHER" id="PTHR45790:SF3">
    <property type="entry name" value="S-ADENOSYL-L-METHIONINE-DEPENDENT UROPORPHYRINOGEN III METHYLTRANSFERASE, CHLOROPLASTIC"/>
    <property type="match status" value="1"/>
</dbReference>
<evidence type="ECO:0000256" key="3">
    <source>
        <dbReference type="ARBA" id="ARBA00022679"/>
    </source>
</evidence>
<evidence type="ECO:0000256" key="6">
    <source>
        <dbReference type="RuleBase" id="RU003960"/>
    </source>
</evidence>
<dbReference type="EMBL" id="JAGGKV010000005">
    <property type="protein sequence ID" value="MBP1963169.1"/>
    <property type="molecule type" value="Genomic_DNA"/>
</dbReference>
<dbReference type="Pfam" id="PF00590">
    <property type="entry name" value="TP_methylase"/>
    <property type="match status" value="1"/>
</dbReference>
<dbReference type="PANTHER" id="PTHR45790">
    <property type="entry name" value="SIROHEME SYNTHASE-RELATED"/>
    <property type="match status" value="1"/>
</dbReference>
<sequence length="253" mass="27482">MKTNKGIVFFVGAGPGDPDLITVKGLKCIQVADVIVYDRLANPELLNAARKDAEFIYCGKQPNHHSIQQEQINEIIVSKALEGKTVTRLKGGDPCVFGRVGEEAEKLDQQGICFEIVPGITAGIAAPAYAGIPVTHRNVASTFAMVTGHLCNDNTISPDKWKALATGIDTVAFYMGMGNISNICNQLIHYGRNPDTPVAIVSWGTTEDQRTIISSLNTIEKTLQEQHISSPAIILVGEVVHLRERLSWFAENS</sequence>
<dbReference type="EC" id="2.1.1.107" evidence="1"/>
<reference evidence="8 9" key="1">
    <citation type="submission" date="2021-03" db="EMBL/GenBank/DDBJ databases">
        <title>Genomic Encyclopedia of Type Strains, Phase IV (KMG-IV): sequencing the most valuable type-strain genomes for metagenomic binning, comparative biology and taxonomic classification.</title>
        <authorList>
            <person name="Goeker M."/>
        </authorList>
    </citation>
    <scope>NUCLEOTIDE SEQUENCE [LARGE SCALE GENOMIC DNA]</scope>
    <source>
        <strain evidence="8 9">DSM 24950</strain>
    </source>
</reference>
<dbReference type="PROSITE" id="PS00839">
    <property type="entry name" value="SUMT_1"/>
    <property type="match status" value="1"/>
</dbReference>
<dbReference type="Proteomes" id="UP001519344">
    <property type="component" value="Unassembled WGS sequence"/>
</dbReference>
<evidence type="ECO:0000256" key="1">
    <source>
        <dbReference type="ARBA" id="ARBA00012162"/>
    </source>
</evidence>
<dbReference type="InterPro" id="IPR050161">
    <property type="entry name" value="Siro_Cobalamin_biosynth"/>
</dbReference>
<dbReference type="InterPro" id="IPR006366">
    <property type="entry name" value="CobA/CysG_C"/>
</dbReference>
<keyword evidence="4" id="KW-0949">S-adenosyl-L-methionine</keyword>
<evidence type="ECO:0000313" key="8">
    <source>
        <dbReference type="EMBL" id="MBP1963169.1"/>
    </source>
</evidence>
<dbReference type="CDD" id="cd11642">
    <property type="entry name" value="SUMT"/>
    <property type="match status" value="1"/>
</dbReference>
<dbReference type="NCBIfam" id="TIGR01469">
    <property type="entry name" value="cobA_cysG_Cterm"/>
    <property type="match status" value="1"/>
</dbReference>
<comment type="similarity">
    <text evidence="6">Belongs to the precorrin methyltransferase family.</text>
</comment>
<name>A0ABS4HWX5_9BACL</name>
<dbReference type="SUPFAM" id="SSF53790">
    <property type="entry name" value="Tetrapyrrole methylase"/>
    <property type="match status" value="1"/>
</dbReference>
<evidence type="ECO:0000256" key="5">
    <source>
        <dbReference type="ARBA" id="ARBA00023244"/>
    </source>
</evidence>
<keyword evidence="3 6" id="KW-0808">Transferase</keyword>
<dbReference type="InterPro" id="IPR000878">
    <property type="entry name" value="4pyrrol_Mease"/>
</dbReference>
<dbReference type="NCBIfam" id="NF004790">
    <property type="entry name" value="PRK06136.1"/>
    <property type="match status" value="1"/>
</dbReference>
<feature type="domain" description="Tetrapyrrole methylase" evidence="7">
    <location>
        <begin position="8"/>
        <end position="219"/>
    </location>
</feature>
<gene>
    <name evidence="8" type="ORF">J2Z65_002385</name>
</gene>
<dbReference type="InterPro" id="IPR003043">
    <property type="entry name" value="Uropor_MeTrfase_CS"/>
</dbReference>